<reference evidence="2 3" key="1">
    <citation type="submission" date="2024-09" db="EMBL/GenBank/DDBJ databases">
        <authorList>
            <person name="Sun Q."/>
            <person name="Mori K."/>
        </authorList>
    </citation>
    <scope>NUCLEOTIDE SEQUENCE [LARGE SCALE GENOMIC DNA]</scope>
    <source>
        <strain evidence="2 3">CCM 7609</strain>
    </source>
</reference>
<sequence length="61" mass="6937">MKRGPAAGLFRQTVSCGSVSVLLMAFASLPAVQRRLTGWWDRMEMRLVTFMVMASHWTAEY</sequence>
<evidence type="ECO:0000256" key="1">
    <source>
        <dbReference type="SAM" id="Phobius"/>
    </source>
</evidence>
<proteinExistence type="predicted"/>
<keyword evidence="1" id="KW-0812">Transmembrane</keyword>
<keyword evidence="1" id="KW-1133">Transmembrane helix</keyword>
<dbReference type="EMBL" id="JBHMFI010000001">
    <property type="protein sequence ID" value="MFB9073941.1"/>
    <property type="molecule type" value="Genomic_DNA"/>
</dbReference>
<keyword evidence="3" id="KW-1185">Reference proteome</keyword>
<keyword evidence="1" id="KW-0472">Membrane</keyword>
<gene>
    <name evidence="2" type="ORF">ACFFX0_23200</name>
</gene>
<evidence type="ECO:0000313" key="2">
    <source>
        <dbReference type="EMBL" id="MFB9073941.1"/>
    </source>
</evidence>
<comment type="caution">
    <text evidence="2">The sequence shown here is derived from an EMBL/GenBank/DDBJ whole genome shotgun (WGS) entry which is preliminary data.</text>
</comment>
<protein>
    <submittedName>
        <fullName evidence="2">Uncharacterized protein</fullName>
    </submittedName>
</protein>
<name>A0ABV5G4V8_9MICC</name>
<organism evidence="2 3">
    <name type="scientific">Citricoccus parietis</name>
    <dbReference type="NCBI Taxonomy" id="592307"/>
    <lineage>
        <taxon>Bacteria</taxon>
        <taxon>Bacillati</taxon>
        <taxon>Actinomycetota</taxon>
        <taxon>Actinomycetes</taxon>
        <taxon>Micrococcales</taxon>
        <taxon>Micrococcaceae</taxon>
        <taxon>Citricoccus</taxon>
    </lineage>
</organism>
<feature type="transmembrane region" description="Helical" evidence="1">
    <location>
        <begin position="12"/>
        <end position="32"/>
    </location>
</feature>
<evidence type="ECO:0000313" key="3">
    <source>
        <dbReference type="Proteomes" id="UP001589575"/>
    </source>
</evidence>
<accession>A0ABV5G4V8</accession>
<dbReference type="Proteomes" id="UP001589575">
    <property type="component" value="Unassembled WGS sequence"/>
</dbReference>